<feature type="region of interest" description="Disordered" evidence="2">
    <location>
        <begin position="197"/>
        <end position="352"/>
    </location>
</feature>
<dbReference type="EMBL" id="KZ293903">
    <property type="protein sequence ID" value="PBK78981.1"/>
    <property type="molecule type" value="Genomic_DNA"/>
</dbReference>
<feature type="compositionally biased region" description="Basic and acidic residues" evidence="2">
    <location>
        <begin position="302"/>
        <end position="318"/>
    </location>
</feature>
<feature type="compositionally biased region" description="Low complexity" evidence="2">
    <location>
        <begin position="373"/>
        <end position="383"/>
    </location>
</feature>
<name>A0A2H3C7C7_ARMGA</name>
<keyword evidence="4" id="KW-1185">Reference proteome</keyword>
<evidence type="ECO:0000313" key="3">
    <source>
        <dbReference type="EMBL" id="PBK78981.1"/>
    </source>
</evidence>
<dbReference type="OMA" id="QREFDIR"/>
<accession>A0A2H3C7C7</accession>
<feature type="compositionally biased region" description="Polar residues" evidence="2">
    <location>
        <begin position="230"/>
        <end position="240"/>
    </location>
</feature>
<gene>
    <name evidence="3" type="ORF">ARMGADRAFT_1041126</name>
</gene>
<feature type="compositionally biased region" description="Low complexity" evidence="2">
    <location>
        <begin position="267"/>
        <end position="286"/>
    </location>
</feature>
<reference evidence="4" key="1">
    <citation type="journal article" date="2017" name="Nat. Ecol. Evol.">
        <title>Genome expansion and lineage-specific genetic innovations in the forest pathogenic fungi Armillaria.</title>
        <authorList>
            <person name="Sipos G."/>
            <person name="Prasanna A.N."/>
            <person name="Walter M.C."/>
            <person name="O'Connor E."/>
            <person name="Balint B."/>
            <person name="Krizsan K."/>
            <person name="Kiss B."/>
            <person name="Hess J."/>
            <person name="Varga T."/>
            <person name="Slot J."/>
            <person name="Riley R."/>
            <person name="Boka B."/>
            <person name="Rigling D."/>
            <person name="Barry K."/>
            <person name="Lee J."/>
            <person name="Mihaltcheva S."/>
            <person name="LaButti K."/>
            <person name="Lipzen A."/>
            <person name="Waldron R."/>
            <person name="Moloney N.M."/>
            <person name="Sperisen C."/>
            <person name="Kredics L."/>
            <person name="Vagvoelgyi C."/>
            <person name="Patrignani A."/>
            <person name="Fitzpatrick D."/>
            <person name="Nagy I."/>
            <person name="Doyle S."/>
            <person name="Anderson J.B."/>
            <person name="Grigoriev I.V."/>
            <person name="Gueldener U."/>
            <person name="Muensterkoetter M."/>
            <person name="Nagy L.G."/>
        </authorList>
    </citation>
    <scope>NUCLEOTIDE SEQUENCE [LARGE SCALE GENOMIC DNA]</scope>
    <source>
        <strain evidence="4">Ar21-2</strain>
    </source>
</reference>
<dbReference type="InParanoid" id="A0A2H3C7C7"/>
<feature type="non-terminal residue" evidence="3">
    <location>
        <position position="548"/>
    </location>
</feature>
<protein>
    <submittedName>
        <fullName evidence="3">Uncharacterized protein</fullName>
    </submittedName>
</protein>
<feature type="compositionally biased region" description="Polar residues" evidence="2">
    <location>
        <begin position="257"/>
        <end position="266"/>
    </location>
</feature>
<evidence type="ECO:0000256" key="1">
    <source>
        <dbReference type="SAM" id="Coils"/>
    </source>
</evidence>
<evidence type="ECO:0000313" key="4">
    <source>
        <dbReference type="Proteomes" id="UP000217790"/>
    </source>
</evidence>
<proteinExistence type="predicted"/>
<dbReference type="STRING" id="47427.A0A2H3C7C7"/>
<feature type="coiled-coil region" evidence="1">
    <location>
        <begin position="36"/>
        <end position="63"/>
    </location>
</feature>
<dbReference type="OrthoDB" id="3104616at2759"/>
<evidence type="ECO:0000256" key="2">
    <source>
        <dbReference type="SAM" id="MobiDB-lite"/>
    </source>
</evidence>
<dbReference type="Proteomes" id="UP000217790">
    <property type="component" value="Unassembled WGS sequence"/>
</dbReference>
<keyword evidence="1" id="KW-0175">Coiled coil</keyword>
<dbReference type="AlphaFoldDB" id="A0A2H3C7C7"/>
<sequence length="548" mass="60683">MKTEYDKQLFDLHHDIDAAIQREFDIRMQDKVTNVRIDIDVECRDLEKQIQDLRDTQKHLVEQRLQEKLVVLDRELEKKLLDLGKEANDAHETRVEARRSQHEEKKRALSVDIQAAWARQGAASASQMEAYDHVSKQLAAIKEDHSLTMKSMTEDALATLRGLRDGCLRDSTQGNEGRSSVAFDHGDLVVETFPPASAMPAEIGNDDAASANEGGKTNGLPSATAKLPATSKSATDQGNTKAFKRCKAGRAGFHATKPTQSLRSNIPSPSVAGSSQSSARNSQSGRHAGNAPAAPPCVPEPAGEREHDAAAKGRERYHGHGRSASSDGTRSNASDADSDDSPPPPEHSAMKDFPPEFVRWMSNVNRILEQQAPSVSRSSSPVRQVEKKRAGPFRAHISSKKHSSKGKWILGEVRRLCWEYLDIQNGCDVVFNGIGASPEEVEEYKSGGPTPLANPMRPDWGSLTSRWNLDLAEAFYVQFCKDAENPAKYEFSKNDILVAFENKLKYLRGYVNKAAPLRNETSAQALERFNASLKHRRDISRPTQRRLT</sequence>
<organism evidence="3 4">
    <name type="scientific">Armillaria gallica</name>
    <name type="common">Bulbous honey fungus</name>
    <name type="synonym">Armillaria bulbosa</name>
    <dbReference type="NCBI Taxonomy" id="47427"/>
    <lineage>
        <taxon>Eukaryota</taxon>
        <taxon>Fungi</taxon>
        <taxon>Dikarya</taxon>
        <taxon>Basidiomycota</taxon>
        <taxon>Agaricomycotina</taxon>
        <taxon>Agaricomycetes</taxon>
        <taxon>Agaricomycetidae</taxon>
        <taxon>Agaricales</taxon>
        <taxon>Marasmiineae</taxon>
        <taxon>Physalacriaceae</taxon>
        <taxon>Armillaria</taxon>
    </lineage>
</organism>
<feature type="region of interest" description="Disordered" evidence="2">
    <location>
        <begin position="371"/>
        <end position="397"/>
    </location>
</feature>